<keyword evidence="2" id="KW-0574">Periplasm</keyword>
<keyword evidence="2" id="KW-0131">Cell cycle</keyword>
<keyword evidence="1 2" id="KW-0732">Signal</keyword>
<evidence type="ECO:0000259" key="4">
    <source>
        <dbReference type="Pfam" id="PF13525"/>
    </source>
</evidence>
<name>A0A426VEM9_9BURK</name>
<evidence type="ECO:0000259" key="5">
    <source>
        <dbReference type="Pfam" id="PF16331"/>
    </source>
</evidence>
<dbReference type="GO" id="GO:0043093">
    <property type="term" value="P:FtsZ-dependent cytokinesis"/>
    <property type="evidence" value="ECO:0007669"/>
    <property type="project" value="UniProtKB-UniRule"/>
</dbReference>
<keyword evidence="2" id="KW-0175">Coiled coil</keyword>
<dbReference type="GO" id="GO:0030288">
    <property type="term" value="C:outer membrane-bounded periplasmic space"/>
    <property type="evidence" value="ECO:0007669"/>
    <property type="project" value="UniProtKB-UniRule"/>
</dbReference>
<feature type="coiled-coil region" evidence="2">
    <location>
        <begin position="50"/>
        <end position="91"/>
    </location>
</feature>
<sequence length="257" mass="28506" precursor="true">MLRPLVVALAALGATAGAQAALFGDDEARKAILDLRQQRTQDQDALNTKLGALSTQVDQLRRSLLEMNAQLEQLRSEMASQRGQNEVLARDVSEIQRRQKDLQQGIDDRVSKLEPQSVTLDGKTFQADPEEKRQFEEALAQLRQADFAGGLAALNTFLKRYPATGYKESALYWLGNAYYGQRDYKQSISVFRSLLTAAPQHMRAPEAMLSIANCHTELKETKAARKALDDLIKNYPDSEAALVARERLASASSKPKG</sequence>
<dbReference type="Pfam" id="PF16331">
    <property type="entry name" value="TolA_bind_tri"/>
    <property type="match status" value="1"/>
</dbReference>
<dbReference type="GO" id="GO:0070206">
    <property type="term" value="P:protein trimerization"/>
    <property type="evidence" value="ECO:0007669"/>
    <property type="project" value="InterPro"/>
</dbReference>
<dbReference type="InterPro" id="IPR034706">
    <property type="entry name" value="CpoB"/>
</dbReference>
<feature type="signal peptide" evidence="2">
    <location>
        <begin position="1"/>
        <end position="20"/>
    </location>
</feature>
<feature type="domain" description="YbgF trimerisation" evidence="5">
    <location>
        <begin position="46"/>
        <end position="117"/>
    </location>
</feature>
<dbReference type="Proteomes" id="UP000269265">
    <property type="component" value="Unassembled WGS sequence"/>
</dbReference>
<feature type="domain" description="Outer membrane lipoprotein BamD-like" evidence="4">
    <location>
        <begin position="130"/>
        <end position="250"/>
    </location>
</feature>
<feature type="repeat" description="TPR" evidence="3">
    <location>
        <begin position="168"/>
        <end position="201"/>
    </location>
</feature>
<evidence type="ECO:0000256" key="2">
    <source>
        <dbReference type="HAMAP-Rule" id="MF_02066"/>
    </source>
</evidence>
<dbReference type="PROSITE" id="PS50005">
    <property type="entry name" value="TPR"/>
    <property type="match status" value="1"/>
</dbReference>
<organism evidence="6 7">
    <name type="scientific">Aquabacterium soli</name>
    <dbReference type="NCBI Taxonomy" id="2493092"/>
    <lineage>
        <taxon>Bacteria</taxon>
        <taxon>Pseudomonadati</taxon>
        <taxon>Pseudomonadota</taxon>
        <taxon>Betaproteobacteria</taxon>
        <taxon>Burkholderiales</taxon>
        <taxon>Aquabacterium</taxon>
    </lineage>
</organism>
<dbReference type="InterPro" id="IPR039565">
    <property type="entry name" value="BamD-like"/>
</dbReference>
<evidence type="ECO:0000256" key="3">
    <source>
        <dbReference type="PROSITE-ProRule" id="PRU00339"/>
    </source>
</evidence>
<dbReference type="OrthoDB" id="8525418at2"/>
<keyword evidence="7" id="KW-1185">Reference proteome</keyword>
<comment type="caution">
    <text evidence="6">The sequence shown here is derived from an EMBL/GenBank/DDBJ whole genome shotgun (WGS) entry which is preliminary data.</text>
</comment>
<dbReference type="SMART" id="SM00028">
    <property type="entry name" value="TPR"/>
    <property type="match status" value="2"/>
</dbReference>
<dbReference type="Pfam" id="PF13525">
    <property type="entry name" value="YfiO"/>
    <property type="match status" value="1"/>
</dbReference>
<feature type="chain" id="PRO_5019597039" description="Cell division coordinator CpoB" evidence="2">
    <location>
        <begin position="21"/>
        <end position="257"/>
    </location>
</feature>
<evidence type="ECO:0000313" key="6">
    <source>
        <dbReference type="EMBL" id="RRS05334.1"/>
    </source>
</evidence>
<comment type="similarity">
    <text evidence="2">Belongs to the CpoB family.</text>
</comment>
<gene>
    <name evidence="6" type="primary">ybgF</name>
    <name evidence="2" type="synonym">cpoB</name>
    <name evidence="6" type="ORF">EIP75_05995</name>
</gene>
<keyword evidence="2" id="KW-0132">Cell division</keyword>
<comment type="subcellular location">
    <subcellularLocation>
        <location evidence="2">Periplasm</location>
    </subcellularLocation>
</comment>
<dbReference type="Gene3D" id="1.20.5.110">
    <property type="match status" value="1"/>
</dbReference>
<dbReference type="InterPro" id="IPR019734">
    <property type="entry name" value="TPR_rpt"/>
</dbReference>
<dbReference type="HAMAP" id="MF_02066">
    <property type="entry name" value="CpoB"/>
    <property type="match status" value="1"/>
</dbReference>
<evidence type="ECO:0000313" key="7">
    <source>
        <dbReference type="Proteomes" id="UP000269265"/>
    </source>
</evidence>
<accession>A0A426VEM9</accession>
<dbReference type="NCBIfam" id="TIGR02795">
    <property type="entry name" value="tol_pal_ybgF"/>
    <property type="match status" value="1"/>
</dbReference>
<dbReference type="InterPro" id="IPR032519">
    <property type="entry name" value="YbgF_tri"/>
</dbReference>
<dbReference type="Gene3D" id="1.25.40.10">
    <property type="entry name" value="Tetratricopeptide repeat domain"/>
    <property type="match status" value="1"/>
</dbReference>
<dbReference type="EMBL" id="RSED01000004">
    <property type="protein sequence ID" value="RRS05334.1"/>
    <property type="molecule type" value="Genomic_DNA"/>
</dbReference>
<dbReference type="AlphaFoldDB" id="A0A426VEM9"/>
<reference evidence="6 7" key="1">
    <citation type="submission" date="2018-12" db="EMBL/GenBank/DDBJ databases">
        <title>The whole draft genome of Aquabacterium sp. SJQ9.</title>
        <authorList>
            <person name="Sun L."/>
            <person name="Gao X."/>
            <person name="Chen W."/>
            <person name="Huang K."/>
        </authorList>
    </citation>
    <scope>NUCLEOTIDE SEQUENCE [LARGE SCALE GENOMIC DNA]</scope>
    <source>
        <strain evidence="6 7">SJQ9</strain>
    </source>
</reference>
<proteinExistence type="inferred from homology"/>
<keyword evidence="3" id="KW-0802">TPR repeat</keyword>
<dbReference type="InterPro" id="IPR011990">
    <property type="entry name" value="TPR-like_helical_dom_sf"/>
</dbReference>
<dbReference type="SUPFAM" id="SSF48452">
    <property type="entry name" value="TPR-like"/>
    <property type="match status" value="1"/>
</dbReference>
<comment type="function">
    <text evidence="2">Mediates coordination of peptidoglycan synthesis and outer membrane constriction during cell division.</text>
</comment>
<dbReference type="InterPro" id="IPR014162">
    <property type="entry name" value="CpoB_C"/>
</dbReference>
<evidence type="ECO:0000256" key="1">
    <source>
        <dbReference type="ARBA" id="ARBA00022729"/>
    </source>
</evidence>
<protein>
    <recommendedName>
        <fullName evidence="2">Cell division coordinator CpoB</fullName>
    </recommendedName>
</protein>